<organism evidence="1">
    <name type="scientific">Orpheovirus IHUMI-LCC2</name>
    <dbReference type="NCBI Taxonomy" id="2023057"/>
    <lineage>
        <taxon>Viruses</taxon>
        <taxon>Varidnaviria</taxon>
        <taxon>Bamfordvirae</taxon>
        <taxon>Nucleocytoviricota</taxon>
        <taxon>Megaviricetes</taxon>
        <taxon>Pimascovirales</taxon>
        <taxon>Ocovirineae</taxon>
        <taxon>Orpheoviridae</taxon>
        <taxon>Alphaorpheovirus</taxon>
        <taxon>Alphaorpheovirus massiliense</taxon>
    </lineage>
</organism>
<name>A0A2I2L3V9_9VIRU</name>
<sequence>MLSLRPADISRIVFHCSKLQSEDEINEYINEHLKTINNEYNNLILSGIRDAAIYFIKLENENAVPSEECCSNTYLDISKLMNKEVSLEDVLSDARLHGIHMMCTIIKMKEKIHLSSK</sequence>
<dbReference type="RefSeq" id="YP_009448451.1">
    <property type="nucleotide sequence ID" value="NC_036594.1"/>
</dbReference>
<gene>
    <name evidence="1" type="ORF">ORPV_245</name>
</gene>
<evidence type="ECO:0000313" key="1">
    <source>
        <dbReference type="EMBL" id="SNW62149.1"/>
    </source>
</evidence>
<reference evidence="1" key="1">
    <citation type="submission" date="2017-08" db="EMBL/GenBank/DDBJ databases">
        <authorList>
            <consortium name="Urmite Genomes"/>
        </authorList>
    </citation>
    <scope>NUCLEOTIDE SEQUENCE [LARGE SCALE GENOMIC DNA]</scope>
    <source>
        <strain evidence="1">IHUMI-LCC2</strain>
    </source>
</reference>
<dbReference type="Proteomes" id="UP000236316">
    <property type="component" value="Segment"/>
</dbReference>
<protein>
    <submittedName>
        <fullName evidence="1">Uncharacterized protein</fullName>
    </submittedName>
</protein>
<accession>A0A2I2L3V9</accession>
<evidence type="ECO:0000313" key="2">
    <source>
        <dbReference type="Proteomes" id="UP000236316"/>
    </source>
</evidence>
<dbReference type="KEGG" id="vg:35382012"/>
<proteinExistence type="predicted"/>
<keyword evidence="2" id="KW-1185">Reference proteome</keyword>
<dbReference type="EMBL" id="LT906555">
    <property type="protein sequence ID" value="SNW62149.1"/>
    <property type="molecule type" value="Genomic_DNA"/>
</dbReference>
<dbReference type="GeneID" id="35382012"/>